<comment type="similarity">
    <text evidence="1">Belongs to the multi antimicrobial extrusion (MATE) (TC 2.A.66.1) family.</text>
</comment>
<dbReference type="EMBL" id="AMZH03021279">
    <property type="protein sequence ID" value="RRT38373.1"/>
    <property type="molecule type" value="Genomic_DNA"/>
</dbReference>
<evidence type="ECO:0000313" key="4">
    <source>
        <dbReference type="Proteomes" id="UP000287651"/>
    </source>
</evidence>
<evidence type="ECO:0008006" key="5">
    <source>
        <dbReference type="Google" id="ProtNLM"/>
    </source>
</evidence>
<evidence type="ECO:0000256" key="2">
    <source>
        <dbReference type="SAM" id="Phobius"/>
    </source>
</evidence>
<accession>A0A426XFZ8</accession>
<sequence>MEETLLATESGGGRDGKGWVSRFGWGDGGRELMDEAQRLGYVAAPMVAVTMSQFLVQVISSMMVGHLGKLDLASAAIATSLTSVTGFSLLVCPPSLLSPSLSRLLCFTFWDNCTSNTDQSGGPIDSPK</sequence>
<feature type="transmembrane region" description="Helical" evidence="2">
    <location>
        <begin position="72"/>
        <end position="92"/>
    </location>
</feature>
<evidence type="ECO:0000256" key="1">
    <source>
        <dbReference type="ARBA" id="ARBA00010199"/>
    </source>
</evidence>
<dbReference type="InterPro" id="IPR002528">
    <property type="entry name" value="MATE_fam"/>
</dbReference>
<protein>
    <recommendedName>
        <fullName evidence="5">Protein DETOXIFICATION</fullName>
    </recommendedName>
</protein>
<dbReference type="AlphaFoldDB" id="A0A426XFZ8"/>
<keyword evidence="2" id="KW-0472">Membrane</keyword>
<dbReference type="Proteomes" id="UP000287651">
    <property type="component" value="Unassembled WGS sequence"/>
</dbReference>
<evidence type="ECO:0000313" key="3">
    <source>
        <dbReference type="EMBL" id="RRT38373.1"/>
    </source>
</evidence>
<gene>
    <name evidence="3" type="ORF">B296_00051250</name>
</gene>
<dbReference type="PANTHER" id="PTHR11206">
    <property type="entry name" value="MULTIDRUG RESISTANCE PROTEIN"/>
    <property type="match status" value="1"/>
</dbReference>
<dbReference type="Pfam" id="PF01554">
    <property type="entry name" value="MatE"/>
    <property type="match status" value="1"/>
</dbReference>
<organism evidence="3 4">
    <name type="scientific">Ensete ventricosum</name>
    <name type="common">Abyssinian banana</name>
    <name type="synonym">Musa ensete</name>
    <dbReference type="NCBI Taxonomy" id="4639"/>
    <lineage>
        <taxon>Eukaryota</taxon>
        <taxon>Viridiplantae</taxon>
        <taxon>Streptophyta</taxon>
        <taxon>Embryophyta</taxon>
        <taxon>Tracheophyta</taxon>
        <taxon>Spermatophyta</taxon>
        <taxon>Magnoliopsida</taxon>
        <taxon>Liliopsida</taxon>
        <taxon>Zingiberales</taxon>
        <taxon>Musaceae</taxon>
        <taxon>Ensete</taxon>
    </lineage>
</organism>
<proteinExistence type="inferred from homology"/>
<reference evidence="3 4" key="1">
    <citation type="journal article" date="2014" name="Agronomy (Basel)">
        <title>A Draft Genome Sequence for Ensete ventricosum, the Drought-Tolerant Tree Against Hunger.</title>
        <authorList>
            <person name="Harrison J."/>
            <person name="Moore K.A."/>
            <person name="Paszkiewicz K."/>
            <person name="Jones T."/>
            <person name="Grant M."/>
            <person name="Ambacheew D."/>
            <person name="Muzemil S."/>
            <person name="Studholme D.J."/>
        </authorList>
    </citation>
    <scope>NUCLEOTIDE SEQUENCE [LARGE SCALE GENOMIC DNA]</scope>
</reference>
<comment type="caution">
    <text evidence="3">The sequence shown here is derived from an EMBL/GenBank/DDBJ whole genome shotgun (WGS) entry which is preliminary data.</text>
</comment>
<keyword evidence="2" id="KW-0812">Transmembrane</keyword>
<name>A0A426XFZ8_ENSVE</name>
<feature type="transmembrane region" description="Helical" evidence="2">
    <location>
        <begin position="39"/>
        <end position="60"/>
    </location>
</feature>
<keyword evidence="2" id="KW-1133">Transmembrane helix</keyword>